<keyword evidence="1" id="KW-0812">Transmembrane</keyword>
<dbReference type="InterPro" id="IPR038555">
    <property type="entry name" value="Zincin_1_sf"/>
</dbReference>
<reference evidence="2 3" key="1">
    <citation type="submission" date="2019-04" db="EMBL/GenBank/DDBJ databases">
        <title>Genome of a novel bacterium Candidatus Jettenia ecosi reconstructed from metagenome of an anammox bioreactor.</title>
        <authorList>
            <person name="Mardanov A.V."/>
            <person name="Beletsky A.V."/>
            <person name="Ravin N.V."/>
            <person name="Botchkova E.A."/>
            <person name="Litti Y.V."/>
            <person name="Nozhevnikova A.N."/>
        </authorList>
    </citation>
    <scope>NUCLEOTIDE SEQUENCE [LARGE SCALE GENOMIC DNA]</scope>
    <source>
        <strain evidence="2">J2</strain>
    </source>
</reference>
<dbReference type="Proteomes" id="UP000319783">
    <property type="component" value="Unassembled WGS sequence"/>
</dbReference>
<proteinExistence type="predicted"/>
<sequence>MVCIGCGLTVIPIIARKKRKKDTKGFCVLLGYFAIVALLGSLGGAMLMQGWNFWVTFAMLGGIIYLVGKIFMGTYNINEIGEYGPDEIVPEAQGTEHKIVFDRLVVDAIKELPQSIQGRLSNISIVVEDKPASKVLEKLKITPGRILLGLFEGIPLNKKSVWHSGAMPERITIFQKNIEALCHSDGEIKRRIKNVVRHELAHFIGFTEEEIRNLGY</sequence>
<dbReference type="Pfam" id="PF06262">
    <property type="entry name" value="Zincin_1"/>
    <property type="match status" value="1"/>
</dbReference>
<dbReference type="EMBL" id="SULG01000096">
    <property type="protein sequence ID" value="TLD40514.1"/>
    <property type="molecule type" value="Genomic_DNA"/>
</dbReference>
<evidence type="ECO:0000313" key="3">
    <source>
        <dbReference type="Proteomes" id="UP000319783"/>
    </source>
</evidence>
<dbReference type="CDD" id="cd12952">
    <property type="entry name" value="MMP_ACEL2062"/>
    <property type="match status" value="1"/>
</dbReference>
<dbReference type="InterPro" id="IPR010428">
    <property type="entry name" value="Zincin_1"/>
</dbReference>
<dbReference type="Gene3D" id="3.30.2010.20">
    <property type="match status" value="1"/>
</dbReference>
<feature type="transmembrane region" description="Helical" evidence="1">
    <location>
        <begin position="53"/>
        <end position="72"/>
    </location>
</feature>
<organism evidence="2 3">
    <name type="scientific">Candidatus Jettenia ecosi</name>
    <dbReference type="NCBI Taxonomy" id="2494326"/>
    <lineage>
        <taxon>Bacteria</taxon>
        <taxon>Pseudomonadati</taxon>
        <taxon>Planctomycetota</taxon>
        <taxon>Candidatus Brocadiia</taxon>
        <taxon>Candidatus Brocadiales</taxon>
        <taxon>Candidatus Brocadiaceae</taxon>
        <taxon>Candidatus Jettenia</taxon>
    </lineage>
</organism>
<protein>
    <recommendedName>
        <fullName evidence="4">Metallopeptidase family protein</fullName>
    </recommendedName>
</protein>
<comment type="caution">
    <text evidence="2">The sequence shown here is derived from an EMBL/GenBank/DDBJ whole genome shotgun (WGS) entry which is preliminary data.</text>
</comment>
<accession>A0A533Q7A8</accession>
<dbReference type="AlphaFoldDB" id="A0A533Q7A8"/>
<feature type="transmembrane region" description="Helical" evidence="1">
    <location>
        <begin position="26"/>
        <end position="47"/>
    </location>
</feature>
<keyword evidence="1" id="KW-1133">Transmembrane helix</keyword>
<keyword evidence="1" id="KW-0472">Membrane</keyword>
<evidence type="ECO:0000256" key="1">
    <source>
        <dbReference type="SAM" id="Phobius"/>
    </source>
</evidence>
<gene>
    <name evidence="2" type="ORF">JETT_3238</name>
</gene>
<evidence type="ECO:0008006" key="4">
    <source>
        <dbReference type="Google" id="ProtNLM"/>
    </source>
</evidence>
<evidence type="ECO:0000313" key="2">
    <source>
        <dbReference type="EMBL" id="TLD40514.1"/>
    </source>
</evidence>
<dbReference type="SUPFAM" id="SSF55486">
    <property type="entry name" value="Metalloproteases ('zincins'), catalytic domain"/>
    <property type="match status" value="1"/>
</dbReference>
<name>A0A533Q7A8_9BACT</name>